<dbReference type="Proteomes" id="UP000177876">
    <property type="component" value="Unassembled WGS sequence"/>
</dbReference>
<dbReference type="CDD" id="cd06558">
    <property type="entry name" value="crotonase-like"/>
    <property type="match status" value="1"/>
</dbReference>
<dbReference type="PROSITE" id="PS00166">
    <property type="entry name" value="ENOYL_COA_HYDRATASE"/>
    <property type="match status" value="1"/>
</dbReference>
<dbReference type="EMBL" id="MELK01000016">
    <property type="protein sequence ID" value="OFW59373.1"/>
    <property type="molecule type" value="Genomic_DNA"/>
</dbReference>
<dbReference type="InterPro" id="IPR001753">
    <property type="entry name" value="Enoyl-CoA_hydra/iso"/>
</dbReference>
<comment type="caution">
    <text evidence="3">The sequence shown here is derived from an EMBL/GenBank/DDBJ whole genome shotgun (WGS) entry which is preliminary data.</text>
</comment>
<dbReference type="InterPro" id="IPR029045">
    <property type="entry name" value="ClpP/crotonase-like_dom_sf"/>
</dbReference>
<sequence>MGSKVFAEKEGAIVKLFLNRPEVFNALDPELGDLLLENLRSASLDEEVRAVVIAGKGRAFSSGGDIHWFHDYPAGISGAFDALASRFHLAITEIRSMRKPVIAAINGAAAGAGFSLALACDFRVMERSAILKQAYTSSGLALDGGATFMLPRLVGLARALEIIAFDEPINADRALRLALVTRVCENGDSVQNATELAIELAGRSLTAFGIAKLLLNESFDNGLESHMEKEREGIAWSASQPDGLEGINAFIEKRAPIFGKPFV</sequence>
<reference evidence="3 4" key="1">
    <citation type="journal article" date="2016" name="Nat. Commun.">
        <title>Thousands of microbial genomes shed light on interconnected biogeochemical processes in an aquifer system.</title>
        <authorList>
            <person name="Anantharaman K."/>
            <person name="Brown C.T."/>
            <person name="Hug L.A."/>
            <person name="Sharon I."/>
            <person name="Castelle C.J."/>
            <person name="Probst A.J."/>
            <person name="Thomas B.C."/>
            <person name="Singh A."/>
            <person name="Wilkins M.J."/>
            <person name="Karaoz U."/>
            <person name="Brodie E.L."/>
            <person name="Williams K.H."/>
            <person name="Hubbard S.S."/>
            <person name="Banfield J.F."/>
        </authorList>
    </citation>
    <scope>NUCLEOTIDE SEQUENCE [LARGE SCALE GENOMIC DNA]</scope>
</reference>
<dbReference type="GO" id="GO:0003824">
    <property type="term" value="F:catalytic activity"/>
    <property type="evidence" value="ECO:0007669"/>
    <property type="project" value="InterPro"/>
</dbReference>
<protein>
    <submittedName>
        <fullName evidence="3">Enoyl-CoA hydratase</fullName>
    </submittedName>
</protein>
<organism evidence="3 4">
    <name type="scientific">Candidatus Solincola sediminis</name>
    <dbReference type="NCBI Taxonomy" id="1797199"/>
    <lineage>
        <taxon>Bacteria</taxon>
        <taxon>Bacillati</taxon>
        <taxon>Actinomycetota</taxon>
        <taxon>Candidatus Geothermincolia</taxon>
        <taxon>Candidatus Geothermincolales</taxon>
        <taxon>Candidatus Geothermincolaceae</taxon>
        <taxon>Candidatus Solincola</taxon>
    </lineage>
</organism>
<dbReference type="Gene3D" id="3.90.226.10">
    <property type="entry name" value="2-enoyl-CoA Hydratase, Chain A, domain 1"/>
    <property type="match status" value="1"/>
</dbReference>
<comment type="similarity">
    <text evidence="1 2">Belongs to the enoyl-CoA hydratase/isomerase family.</text>
</comment>
<evidence type="ECO:0000313" key="3">
    <source>
        <dbReference type="EMBL" id="OFW59373.1"/>
    </source>
</evidence>
<gene>
    <name evidence="3" type="ORF">A2Y75_11110</name>
</gene>
<evidence type="ECO:0000313" key="4">
    <source>
        <dbReference type="Proteomes" id="UP000177876"/>
    </source>
</evidence>
<dbReference type="SUPFAM" id="SSF52096">
    <property type="entry name" value="ClpP/crotonase"/>
    <property type="match status" value="1"/>
</dbReference>
<dbReference type="PANTHER" id="PTHR43802">
    <property type="entry name" value="ENOYL-COA HYDRATASE"/>
    <property type="match status" value="1"/>
</dbReference>
<dbReference type="STRING" id="1797197.A2Y75_11110"/>
<proteinExistence type="inferred from homology"/>
<name>A0A1F2WRA8_9ACTN</name>
<dbReference type="AlphaFoldDB" id="A0A1F2WRA8"/>
<dbReference type="InterPro" id="IPR014748">
    <property type="entry name" value="Enoyl-CoA_hydra_C"/>
</dbReference>
<accession>A0A1F2WRA8</accession>
<evidence type="ECO:0000256" key="1">
    <source>
        <dbReference type="ARBA" id="ARBA00005254"/>
    </source>
</evidence>
<evidence type="ECO:0000256" key="2">
    <source>
        <dbReference type="RuleBase" id="RU003707"/>
    </source>
</evidence>
<dbReference type="Pfam" id="PF00378">
    <property type="entry name" value="ECH_1"/>
    <property type="match status" value="1"/>
</dbReference>
<dbReference type="PANTHER" id="PTHR43802:SF1">
    <property type="entry name" value="IP11341P-RELATED"/>
    <property type="match status" value="1"/>
</dbReference>
<dbReference type="InterPro" id="IPR018376">
    <property type="entry name" value="Enoyl-CoA_hyd/isom_CS"/>
</dbReference>
<dbReference type="Gene3D" id="1.10.12.10">
    <property type="entry name" value="Lyase 2-enoyl-coa Hydratase, Chain A, domain 2"/>
    <property type="match status" value="1"/>
</dbReference>